<evidence type="ECO:0000313" key="1">
    <source>
        <dbReference type="EMBL" id="KAA1422307.1"/>
    </source>
</evidence>
<dbReference type="Gene3D" id="3.40.630.30">
    <property type="match status" value="1"/>
</dbReference>
<proteinExistence type="predicted"/>
<dbReference type="EMBL" id="VDFQ02000004">
    <property type="protein sequence ID" value="KAA1422307.1"/>
    <property type="molecule type" value="Genomic_DNA"/>
</dbReference>
<dbReference type="SUPFAM" id="SSF55729">
    <property type="entry name" value="Acyl-CoA N-acyltransferases (Nat)"/>
    <property type="match status" value="2"/>
</dbReference>
<protein>
    <submittedName>
        <fullName evidence="1">GNAT family N-acetyltransferase</fullName>
    </submittedName>
</protein>
<dbReference type="InterPro" id="IPR016181">
    <property type="entry name" value="Acyl_CoA_acyltransferase"/>
</dbReference>
<dbReference type="OrthoDB" id="4119890at2"/>
<gene>
    <name evidence="1" type="ORF">FE697_014185</name>
</gene>
<comment type="caution">
    <text evidence="1">The sequence shown here is derived from an EMBL/GenBank/DDBJ whole genome shotgun (WGS) entry which is preliminary data.</text>
</comment>
<keyword evidence="1" id="KW-0808">Transferase</keyword>
<sequence>MRIEEIDPDDDSALAAFHAHEERVVATRPYGTNWTLPELTVAVRTDDPWTSRTLLWARHDDGDVIATGLLEVPLRDNTETAWIDVATAPEHRDAVGAFFEHLKQRVRGIGRGRLESVAKWAPGDEEGPDAKILRVHGFRLGLIEAQRVLDLPPDREHLAGLAERAAPHHAAYALRTWRGPVPDEVLEDYAAMRAVMAVEAPSGDMGWEKEDFPPERVRTEEAELAAQQRTPWTTVAVAPDGTLAGHSQIIVPATDPQNAYQWDTLVLTDHRGHRLGLAMKARNLLAAADELGPRTLLHTWNAAENAPMVSVNEALGFRLAAMTGEFRCDL</sequence>
<name>A0A5Q6RW91_9ACTN</name>
<evidence type="ECO:0000313" key="2">
    <source>
        <dbReference type="Proteomes" id="UP000307768"/>
    </source>
</evidence>
<accession>A0A5Q6RW91</accession>
<dbReference type="AlphaFoldDB" id="A0A5Q6RW91"/>
<reference evidence="1 2" key="1">
    <citation type="submission" date="2019-09" db="EMBL/GenBank/DDBJ databases">
        <title>Mumia zhuanghuii sp. nov. isolated from the intestinal contents of plateau pika (Ochotona curzoniae) in the Qinghai-Tibet plateau of China.</title>
        <authorList>
            <person name="Tian Z."/>
        </authorList>
    </citation>
    <scope>NUCLEOTIDE SEQUENCE [LARGE SCALE GENOMIC DNA]</scope>
    <source>
        <strain evidence="2">350</strain>
    </source>
</reference>
<dbReference type="RefSeq" id="WP_149770258.1">
    <property type="nucleotide sequence ID" value="NZ_VDFQ02000004.1"/>
</dbReference>
<dbReference type="Proteomes" id="UP000307768">
    <property type="component" value="Unassembled WGS sequence"/>
</dbReference>
<dbReference type="GO" id="GO:0016740">
    <property type="term" value="F:transferase activity"/>
    <property type="evidence" value="ECO:0007669"/>
    <property type="project" value="UniProtKB-KW"/>
</dbReference>
<organism evidence="1 2">
    <name type="scientific">Mumia zhuanghuii</name>
    <dbReference type="NCBI Taxonomy" id="2585211"/>
    <lineage>
        <taxon>Bacteria</taxon>
        <taxon>Bacillati</taxon>
        <taxon>Actinomycetota</taxon>
        <taxon>Actinomycetes</taxon>
        <taxon>Propionibacteriales</taxon>
        <taxon>Nocardioidaceae</taxon>
        <taxon>Mumia</taxon>
    </lineage>
</organism>